<sequence length="31" mass="3573">MQEPDLDLLMIDSMTVGVYQYAAGQKKRSRQ</sequence>
<proteinExistence type="predicted"/>
<dbReference type="EMBL" id="CAIT01000007">
    <property type="protein sequence ID" value="CCH54861.1"/>
    <property type="molecule type" value="Genomic_DNA"/>
</dbReference>
<accession>I2GLT5</accession>
<organism evidence="1 2">
    <name type="scientific">Fibrisoma limi BUZ 3</name>
    <dbReference type="NCBI Taxonomy" id="1185876"/>
    <lineage>
        <taxon>Bacteria</taxon>
        <taxon>Pseudomonadati</taxon>
        <taxon>Bacteroidota</taxon>
        <taxon>Cytophagia</taxon>
        <taxon>Cytophagales</taxon>
        <taxon>Spirosomataceae</taxon>
        <taxon>Fibrisoma</taxon>
    </lineage>
</organism>
<comment type="caution">
    <text evidence="1">The sequence shown here is derived from an EMBL/GenBank/DDBJ whole genome shotgun (WGS) entry which is preliminary data.</text>
</comment>
<dbReference type="AlphaFoldDB" id="I2GLT5"/>
<dbReference type="Proteomes" id="UP000009309">
    <property type="component" value="Unassembled WGS sequence"/>
</dbReference>
<gene>
    <name evidence="1" type="ORF">BN8_04074</name>
</gene>
<keyword evidence="2" id="KW-1185">Reference proteome</keyword>
<name>I2GLT5_9BACT</name>
<evidence type="ECO:0000313" key="1">
    <source>
        <dbReference type="EMBL" id="CCH54861.1"/>
    </source>
</evidence>
<reference evidence="1 2" key="1">
    <citation type="journal article" date="2012" name="J. Bacteriol.">
        <title>Genome Sequence of the Filamentous Bacterium Fibrisoma limi BUZ 3T.</title>
        <authorList>
            <person name="Filippini M."/>
            <person name="Qi W."/>
            <person name="Jaenicke S."/>
            <person name="Goesmann A."/>
            <person name="Smits T.H."/>
            <person name="Bagheri H.C."/>
        </authorList>
    </citation>
    <scope>NUCLEOTIDE SEQUENCE [LARGE SCALE GENOMIC DNA]</scope>
    <source>
        <strain evidence="2">BUZ 3T</strain>
    </source>
</reference>
<protein>
    <submittedName>
        <fullName evidence="1">Uncharacterized protein</fullName>
    </submittedName>
</protein>
<evidence type="ECO:0000313" key="2">
    <source>
        <dbReference type="Proteomes" id="UP000009309"/>
    </source>
</evidence>